<evidence type="ECO:0000313" key="3">
    <source>
        <dbReference type="Proteomes" id="UP001596083"/>
    </source>
</evidence>
<accession>A0ABW0ZAH8</accession>
<evidence type="ECO:0000313" key="2">
    <source>
        <dbReference type="EMBL" id="MFC5725102.1"/>
    </source>
</evidence>
<name>A0ABW0ZAH8_9ACTN</name>
<dbReference type="EMBL" id="JBHSPB010000067">
    <property type="protein sequence ID" value="MFC5725102.1"/>
    <property type="molecule type" value="Genomic_DNA"/>
</dbReference>
<proteinExistence type="predicted"/>
<sequence length="163" mass="17409">FPGTAMTYGQGSVPVPYSSITEDGSGILQSVRTALEAHPSPTAETLAESTKRLRRYIRRTAPALKALALALPGNDSRRTPAQGAADEAFYRALRQGPGDGLISARDYCTCLLRAAQNVRDHYEKLRFALEAEEHGGLVVTDAGDTVRHRTGGDGFAGSRPPTV</sequence>
<dbReference type="InterPro" id="IPR046300">
    <property type="entry name" value="DUF6415"/>
</dbReference>
<comment type="caution">
    <text evidence="2">The sequence shown here is derived from an EMBL/GenBank/DDBJ whole genome shotgun (WGS) entry which is preliminary data.</text>
</comment>
<protein>
    <submittedName>
        <fullName evidence="2">DUF6415 family natural product biosynthesis protein</fullName>
    </submittedName>
</protein>
<feature type="non-terminal residue" evidence="2">
    <location>
        <position position="1"/>
    </location>
</feature>
<feature type="region of interest" description="Disordered" evidence="1">
    <location>
        <begin position="140"/>
        <end position="163"/>
    </location>
</feature>
<gene>
    <name evidence="2" type="ORF">ACFP1Z_33695</name>
</gene>
<dbReference type="Proteomes" id="UP001596083">
    <property type="component" value="Unassembled WGS sequence"/>
</dbReference>
<keyword evidence="3" id="KW-1185">Reference proteome</keyword>
<dbReference type="Pfam" id="PF19979">
    <property type="entry name" value="DUF6415"/>
    <property type="match status" value="1"/>
</dbReference>
<dbReference type="RefSeq" id="WP_390321874.1">
    <property type="nucleotide sequence ID" value="NZ_JBHSPB010000067.1"/>
</dbReference>
<reference evidence="3" key="1">
    <citation type="journal article" date="2019" name="Int. J. Syst. Evol. Microbiol.">
        <title>The Global Catalogue of Microorganisms (GCM) 10K type strain sequencing project: providing services to taxonomists for standard genome sequencing and annotation.</title>
        <authorList>
            <consortium name="The Broad Institute Genomics Platform"/>
            <consortium name="The Broad Institute Genome Sequencing Center for Infectious Disease"/>
            <person name="Wu L."/>
            <person name="Ma J."/>
        </authorList>
    </citation>
    <scope>NUCLEOTIDE SEQUENCE [LARGE SCALE GENOMIC DNA]</scope>
    <source>
        <strain evidence="3">CGMCC 4.7304</strain>
    </source>
</reference>
<organism evidence="2 3">
    <name type="scientific">Streptomyces gamaensis</name>
    <dbReference type="NCBI Taxonomy" id="1763542"/>
    <lineage>
        <taxon>Bacteria</taxon>
        <taxon>Bacillati</taxon>
        <taxon>Actinomycetota</taxon>
        <taxon>Actinomycetes</taxon>
        <taxon>Kitasatosporales</taxon>
        <taxon>Streptomycetaceae</taxon>
        <taxon>Streptomyces</taxon>
    </lineage>
</organism>
<evidence type="ECO:0000256" key="1">
    <source>
        <dbReference type="SAM" id="MobiDB-lite"/>
    </source>
</evidence>